<dbReference type="Proteomes" id="UP000570514">
    <property type="component" value="Unassembled WGS sequence"/>
</dbReference>
<evidence type="ECO:0008006" key="3">
    <source>
        <dbReference type="Google" id="ProtNLM"/>
    </source>
</evidence>
<dbReference type="RefSeq" id="WP_167080852.1">
    <property type="nucleotide sequence ID" value="NZ_BAAADC010000001.1"/>
</dbReference>
<sequence length="168" mass="17617">MVEPIAAASAFSGEVSQADLQAALRSLGFLTALEKRSAIQLGVVYSSNDPEAKSQAQRVAAMLGKLSGPGSASVQVSVLSVQEAAQSSQHVDALYLLPLPYDSGKVISDAVKRQGVVSISPDPACLEMSACVLYVQTRPTMTIVLDTALAQAAGARFSTVFTMMVKRR</sequence>
<evidence type="ECO:0000313" key="1">
    <source>
        <dbReference type="EMBL" id="NIK87331.1"/>
    </source>
</evidence>
<gene>
    <name evidence="1" type="ORF">FHS83_000649</name>
</gene>
<dbReference type="EMBL" id="JAASRM010000001">
    <property type="protein sequence ID" value="NIK87331.1"/>
    <property type="molecule type" value="Genomic_DNA"/>
</dbReference>
<organism evidence="1 2">
    <name type="scientific">Rhizomicrobium palustre</name>
    <dbReference type="NCBI Taxonomy" id="189966"/>
    <lineage>
        <taxon>Bacteria</taxon>
        <taxon>Pseudomonadati</taxon>
        <taxon>Pseudomonadota</taxon>
        <taxon>Alphaproteobacteria</taxon>
        <taxon>Micropepsales</taxon>
        <taxon>Micropepsaceae</taxon>
        <taxon>Rhizomicrobium</taxon>
    </lineage>
</organism>
<protein>
    <recommendedName>
        <fullName evidence="3">DUF4154 domain-containing protein</fullName>
    </recommendedName>
</protein>
<reference evidence="1 2" key="1">
    <citation type="submission" date="2020-03" db="EMBL/GenBank/DDBJ databases">
        <title>Genomic Encyclopedia of Type Strains, Phase IV (KMG-IV): sequencing the most valuable type-strain genomes for metagenomic binning, comparative biology and taxonomic classification.</title>
        <authorList>
            <person name="Goeker M."/>
        </authorList>
    </citation>
    <scope>NUCLEOTIDE SEQUENCE [LARGE SCALE GENOMIC DNA]</scope>
    <source>
        <strain evidence="1 2">DSM 19867</strain>
    </source>
</reference>
<evidence type="ECO:0000313" key="2">
    <source>
        <dbReference type="Proteomes" id="UP000570514"/>
    </source>
</evidence>
<keyword evidence="2" id="KW-1185">Reference proteome</keyword>
<name>A0A846MVZ5_9PROT</name>
<dbReference type="AlphaFoldDB" id="A0A846MVZ5"/>
<accession>A0A846MVZ5</accession>
<comment type="caution">
    <text evidence="1">The sequence shown here is derived from an EMBL/GenBank/DDBJ whole genome shotgun (WGS) entry which is preliminary data.</text>
</comment>
<proteinExistence type="predicted"/>